<dbReference type="PROSITE" id="PS50181">
    <property type="entry name" value="FBOX"/>
    <property type="match status" value="1"/>
</dbReference>
<dbReference type="PANTHER" id="PTHR22899">
    <property type="entry name" value="CYCLIN-RELATED F-BOX FAMILY"/>
    <property type="match status" value="1"/>
</dbReference>
<evidence type="ECO:0000313" key="2">
    <source>
        <dbReference type="EMBL" id="UMM44405.1"/>
    </source>
</evidence>
<dbReference type="Pfam" id="PF07735">
    <property type="entry name" value="FBA_2"/>
    <property type="match status" value="1"/>
</dbReference>
<dbReference type="InterPro" id="IPR053222">
    <property type="entry name" value="Zygotic_Embryogenesis-Asso"/>
</dbReference>
<proteinExistence type="predicted"/>
<reference evidence="2 3" key="1">
    <citation type="submission" date="2022-04" db="EMBL/GenBank/DDBJ databases">
        <title>Chromosome-level reference genomes for two strains of Caenorhabditis briggsae: an improved platform for comparative genomics.</title>
        <authorList>
            <person name="Stevens L."/>
            <person name="Andersen E."/>
        </authorList>
    </citation>
    <scope>NUCLEOTIDE SEQUENCE [LARGE SCALE GENOMIC DNA]</scope>
    <source>
        <strain evidence="2">VX34</strain>
        <tissue evidence="2">Whole-organism</tissue>
    </source>
</reference>
<evidence type="ECO:0000259" key="1">
    <source>
        <dbReference type="PROSITE" id="PS50181"/>
    </source>
</evidence>
<feature type="domain" description="F-box" evidence="1">
    <location>
        <begin position="5"/>
        <end position="54"/>
    </location>
</feature>
<gene>
    <name evidence="2" type="ORF">L5515_019559</name>
</gene>
<dbReference type="InterPro" id="IPR012885">
    <property type="entry name" value="F-box_Sdz-33"/>
</dbReference>
<dbReference type="PANTHER" id="PTHR22899:SF0">
    <property type="entry name" value="F-BOX ASSOCIATED DOMAIN-CONTAINING PROTEIN-RELATED"/>
    <property type="match status" value="1"/>
</dbReference>
<protein>
    <recommendedName>
        <fullName evidence="1">F-box domain-containing protein</fullName>
    </recommendedName>
</protein>
<name>A0AAE9FM72_CAEBR</name>
<evidence type="ECO:0000313" key="3">
    <source>
        <dbReference type="Proteomes" id="UP000829354"/>
    </source>
</evidence>
<dbReference type="Proteomes" id="UP000829354">
    <property type="component" value="Chromosome X"/>
</dbReference>
<keyword evidence="3" id="KW-1185">Reference proteome</keyword>
<accession>A0AAE9FM72</accession>
<dbReference type="AlphaFoldDB" id="A0AAE9FM72"/>
<dbReference type="EMBL" id="CP092625">
    <property type="protein sequence ID" value="UMM44405.1"/>
    <property type="molecule type" value="Genomic_DNA"/>
</dbReference>
<organism evidence="2 3">
    <name type="scientific">Caenorhabditis briggsae</name>
    <dbReference type="NCBI Taxonomy" id="6238"/>
    <lineage>
        <taxon>Eukaryota</taxon>
        <taxon>Metazoa</taxon>
        <taxon>Ecdysozoa</taxon>
        <taxon>Nematoda</taxon>
        <taxon>Chromadorea</taxon>
        <taxon>Rhabditida</taxon>
        <taxon>Rhabditina</taxon>
        <taxon>Rhabditomorpha</taxon>
        <taxon>Rhabditoidea</taxon>
        <taxon>Rhabditidae</taxon>
        <taxon>Peloderinae</taxon>
        <taxon>Caenorhabditis</taxon>
    </lineage>
</organism>
<sequence length="328" mass="37731">MDDQEVPLQSLPDDVSSEVLKTMNLQEIISYSFRSKHAHAMVVALGLPIVFVEIRIEESPAILMYFEGSTIKFTLEMSRNNKMITNLDDVPVSVRVLEGNEERDFEPIMSNRKMNLGEWMQHFRSFSVDFQVDFYVGKIKFDIQSLRNTLPNLRRIGINCLKHEPDESDILNTQNLLRAFLSDVQHLKLHRFPLHLSLQHIGIANLKILEIYFPSDLSKRINFVDISTWNVESCVIMTMKDKMSIIDLNRFFKLWIKGSNPRLKDLSIYLPPEIIPNCDVLLKGLKSTVTKEGGANKFIIRNVRGISAEISVDYVDEEAAIVIFNLSK</sequence>
<dbReference type="InterPro" id="IPR001810">
    <property type="entry name" value="F-box_dom"/>
</dbReference>